<evidence type="ECO:0000313" key="1">
    <source>
        <dbReference type="EMBL" id="KKL65770.1"/>
    </source>
</evidence>
<proteinExistence type="predicted"/>
<gene>
    <name evidence="1" type="ORF">LCGC14_2151680</name>
</gene>
<accession>A0A0F9G8G0</accession>
<name>A0A0F9G8G0_9ZZZZ</name>
<protein>
    <submittedName>
        <fullName evidence="1">Uncharacterized protein</fullName>
    </submittedName>
</protein>
<dbReference type="AlphaFoldDB" id="A0A0F9G8G0"/>
<sequence>MAVRMERRFPSCCCFNDTLPFLREIIRKGKEKGRIITNPDGTIDMVPDLKKKYQ</sequence>
<reference evidence="1" key="1">
    <citation type="journal article" date="2015" name="Nature">
        <title>Complex archaea that bridge the gap between prokaryotes and eukaryotes.</title>
        <authorList>
            <person name="Spang A."/>
            <person name="Saw J.H."/>
            <person name="Jorgensen S.L."/>
            <person name="Zaremba-Niedzwiedzka K."/>
            <person name="Martijn J."/>
            <person name="Lind A.E."/>
            <person name="van Eijk R."/>
            <person name="Schleper C."/>
            <person name="Guy L."/>
            <person name="Ettema T.J."/>
        </authorList>
    </citation>
    <scope>NUCLEOTIDE SEQUENCE</scope>
</reference>
<comment type="caution">
    <text evidence="1">The sequence shown here is derived from an EMBL/GenBank/DDBJ whole genome shotgun (WGS) entry which is preliminary data.</text>
</comment>
<dbReference type="EMBL" id="LAZR01027426">
    <property type="protein sequence ID" value="KKL65770.1"/>
    <property type="molecule type" value="Genomic_DNA"/>
</dbReference>
<organism evidence="1">
    <name type="scientific">marine sediment metagenome</name>
    <dbReference type="NCBI Taxonomy" id="412755"/>
    <lineage>
        <taxon>unclassified sequences</taxon>
        <taxon>metagenomes</taxon>
        <taxon>ecological metagenomes</taxon>
    </lineage>
</organism>